<dbReference type="Proteomes" id="UP000094527">
    <property type="component" value="Unassembled WGS sequence"/>
</dbReference>
<feature type="region of interest" description="Disordered" evidence="1">
    <location>
        <begin position="64"/>
        <end position="104"/>
    </location>
</feature>
<feature type="compositionally biased region" description="Basic and acidic residues" evidence="1">
    <location>
        <begin position="30"/>
        <end position="41"/>
    </location>
</feature>
<dbReference type="EMBL" id="LJIJ01001333">
    <property type="protein sequence ID" value="ODM92085.1"/>
    <property type="molecule type" value="Genomic_DNA"/>
</dbReference>
<accession>A0A1D2MGI8</accession>
<dbReference type="AlphaFoldDB" id="A0A1D2MGI8"/>
<comment type="caution">
    <text evidence="2">The sequence shown here is derived from an EMBL/GenBank/DDBJ whole genome shotgun (WGS) entry which is preliminary data.</text>
</comment>
<organism evidence="2 3">
    <name type="scientific">Orchesella cincta</name>
    <name type="common">Springtail</name>
    <name type="synonym">Podura cincta</name>
    <dbReference type="NCBI Taxonomy" id="48709"/>
    <lineage>
        <taxon>Eukaryota</taxon>
        <taxon>Metazoa</taxon>
        <taxon>Ecdysozoa</taxon>
        <taxon>Arthropoda</taxon>
        <taxon>Hexapoda</taxon>
        <taxon>Collembola</taxon>
        <taxon>Entomobryomorpha</taxon>
        <taxon>Entomobryoidea</taxon>
        <taxon>Orchesellidae</taxon>
        <taxon>Orchesellinae</taxon>
        <taxon>Orchesella</taxon>
    </lineage>
</organism>
<reference evidence="2 3" key="1">
    <citation type="journal article" date="2016" name="Genome Biol. Evol.">
        <title>Gene Family Evolution Reflects Adaptation to Soil Environmental Stressors in the Genome of the Collembolan Orchesella cincta.</title>
        <authorList>
            <person name="Faddeeva-Vakhrusheva A."/>
            <person name="Derks M.F."/>
            <person name="Anvar S.Y."/>
            <person name="Agamennone V."/>
            <person name="Suring W."/>
            <person name="Smit S."/>
            <person name="van Straalen N.M."/>
            <person name="Roelofs D."/>
        </authorList>
    </citation>
    <scope>NUCLEOTIDE SEQUENCE [LARGE SCALE GENOMIC DNA]</scope>
    <source>
        <tissue evidence="2">Mixed pool</tissue>
    </source>
</reference>
<proteinExistence type="predicted"/>
<evidence type="ECO:0000313" key="3">
    <source>
        <dbReference type="Proteomes" id="UP000094527"/>
    </source>
</evidence>
<gene>
    <name evidence="2" type="ORF">Ocin01_14597</name>
</gene>
<evidence type="ECO:0000313" key="2">
    <source>
        <dbReference type="EMBL" id="ODM92085.1"/>
    </source>
</evidence>
<evidence type="ECO:0000256" key="1">
    <source>
        <dbReference type="SAM" id="MobiDB-lite"/>
    </source>
</evidence>
<sequence length="135" mass="15073">MSRTRSNMIPEEDLPHLRKEILKTPSTLVDKGKSGGHERTVHASKRANGKGKDVAFQLKLRKGFTTNCSGSNPRRGSDGHPATNQRTKKKEGLDSDDEYENAPEVTTAMLLARRNRKLGSTKSELEYCHRILGRS</sequence>
<protein>
    <submittedName>
        <fullName evidence="2">Uncharacterized protein</fullName>
    </submittedName>
</protein>
<keyword evidence="3" id="KW-1185">Reference proteome</keyword>
<feature type="compositionally biased region" description="Polar residues" evidence="1">
    <location>
        <begin position="64"/>
        <end position="74"/>
    </location>
</feature>
<feature type="region of interest" description="Disordered" evidence="1">
    <location>
        <begin position="24"/>
        <end position="50"/>
    </location>
</feature>
<name>A0A1D2MGI8_ORCCI</name>